<geneLocation type="plasmid" evidence="1 2">
    <name>pBPHY01</name>
</geneLocation>
<protein>
    <submittedName>
        <fullName evidence="1">Uncharacterized protein</fullName>
    </submittedName>
</protein>
<dbReference type="Proteomes" id="UP000001192">
    <property type="component" value="Plasmid pBPHY01"/>
</dbReference>
<dbReference type="EMBL" id="CP001045">
    <property type="protein sequence ID" value="ACC75574.1"/>
    <property type="molecule type" value="Genomic_DNA"/>
</dbReference>
<reference evidence="2" key="1">
    <citation type="journal article" date="2014" name="Stand. Genomic Sci.">
        <title>Complete genome sequence of Burkholderia phymatum STM815(T), a broad host range and efficient nitrogen-fixing symbiont of Mimosa species.</title>
        <authorList>
            <person name="Moulin L."/>
            <person name="Klonowska A."/>
            <person name="Caroline B."/>
            <person name="Booth K."/>
            <person name="Vriezen J.A."/>
            <person name="Melkonian R."/>
            <person name="James E.K."/>
            <person name="Young J.P."/>
            <person name="Bena G."/>
            <person name="Hauser L."/>
            <person name="Land M."/>
            <person name="Kyrpides N."/>
            <person name="Bruce D."/>
            <person name="Chain P."/>
            <person name="Copeland A."/>
            <person name="Pitluck S."/>
            <person name="Woyke T."/>
            <person name="Lizotte-Waniewski M."/>
            <person name="Bristow J."/>
            <person name="Riley M."/>
        </authorList>
    </citation>
    <scope>NUCLEOTIDE SEQUENCE [LARGE SCALE GENOMIC DNA]</scope>
    <source>
        <strain evidence="2">DSM 17167 / CIP 108236 / LMG 21445 / STM815</strain>
        <plasmid evidence="2">Plasmid pBPHY01</plasmid>
    </source>
</reference>
<evidence type="ECO:0000313" key="2">
    <source>
        <dbReference type="Proteomes" id="UP000001192"/>
    </source>
</evidence>
<organism evidence="1 2">
    <name type="scientific">Paraburkholderia phymatum (strain DSM 17167 / CIP 108236 / LMG 21445 / STM815)</name>
    <name type="common">Burkholderia phymatum</name>
    <dbReference type="NCBI Taxonomy" id="391038"/>
    <lineage>
        <taxon>Bacteria</taxon>
        <taxon>Pseudomonadati</taxon>
        <taxon>Pseudomonadota</taxon>
        <taxon>Betaproteobacteria</taxon>
        <taxon>Burkholderiales</taxon>
        <taxon>Burkholderiaceae</taxon>
        <taxon>Paraburkholderia</taxon>
    </lineage>
</organism>
<dbReference type="KEGG" id="bph:Bphy_6546"/>
<keyword evidence="2" id="KW-1185">Reference proteome</keyword>
<evidence type="ECO:0000313" key="1">
    <source>
        <dbReference type="EMBL" id="ACC75574.1"/>
    </source>
</evidence>
<sequence>MEVTMKADEKPDVRAFVQTAEQAGDYVWVITLVDFGAREVKRTIVSDETYKNRAAAKDAGEARLKALAEDRHAHA</sequence>
<dbReference type="HOGENOM" id="CLU_182819_0_0_4"/>
<proteinExistence type="predicted"/>
<keyword evidence="1" id="KW-0614">Plasmid</keyword>
<dbReference type="AlphaFoldDB" id="B2JSM1"/>
<gene>
    <name evidence="1" type="ordered locus">Bphy_6546</name>
</gene>
<accession>B2JSM1</accession>
<name>B2JSM1_PARP8</name>